<feature type="compositionally biased region" description="Basic and acidic residues" evidence="1">
    <location>
        <begin position="208"/>
        <end position="220"/>
    </location>
</feature>
<dbReference type="Pfam" id="PF08549">
    <property type="entry name" value="SWI-SNF_Ssr4_N"/>
    <property type="match status" value="1"/>
</dbReference>
<dbReference type="OMA" id="QICTARF"/>
<evidence type="ECO:0000256" key="1">
    <source>
        <dbReference type="SAM" id="MobiDB-lite"/>
    </source>
</evidence>
<feature type="compositionally biased region" description="Basic and acidic residues" evidence="1">
    <location>
        <begin position="285"/>
        <end position="313"/>
    </location>
</feature>
<dbReference type="KEGG" id="cci:CC1G_07181"/>
<proteinExistence type="predicted"/>
<name>A8NRD2_COPC7</name>
<feature type="domain" description="SWI/SNF and RSC complexes subunit Ssr4 N-terminal" evidence="2">
    <location>
        <begin position="22"/>
        <end position="142"/>
    </location>
</feature>
<dbReference type="eggNOG" id="ENOG502S7WA">
    <property type="taxonomic scope" value="Eukaryota"/>
</dbReference>
<dbReference type="VEuPathDB" id="FungiDB:CC1G_07181"/>
<gene>
    <name evidence="3" type="ORF">CC1G_07181</name>
</gene>
<feature type="region of interest" description="Disordered" evidence="1">
    <location>
        <begin position="270"/>
        <end position="330"/>
    </location>
</feature>
<dbReference type="OrthoDB" id="5321006at2759"/>
<dbReference type="EMBL" id="AACS02000008">
    <property type="protein sequence ID" value="EAU86102.1"/>
    <property type="molecule type" value="Genomic_DNA"/>
</dbReference>
<dbReference type="GO" id="GO:0006338">
    <property type="term" value="P:chromatin remodeling"/>
    <property type="evidence" value="ECO:0007669"/>
    <property type="project" value="InterPro"/>
</dbReference>
<feature type="region of interest" description="Disordered" evidence="1">
    <location>
        <begin position="208"/>
        <end position="239"/>
    </location>
</feature>
<organism evidence="3 4">
    <name type="scientific">Coprinopsis cinerea (strain Okayama-7 / 130 / ATCC MYA-4618 / FGSC 9003)</name>
    <name type="common">Inky cap fungus</name>
    <name type="synonym">Hormographiella aspergillata</name>
    <dbReference type="NCBI Taxonomy" id="240176"/>
    <lineage>
        <taxon>Eukaryota</taxon>
        <taxon>Fungi</taxon>
        <taxon>Dikarya</taxon>
        <taxon>Basidiomycota</taxon>
        <taxon>Agaricomycotina</taxon>
        <taxon>Agaricomycetes</taxon>
        <taxon>Agaricomycetidae</taxon>
        <taxon>Agaricales</taxon>
        <taxon>Agaricineae</taxon>
        <taxon>Psathyrellaceae</taxon>
        <taxon>Coprinopsis</taxon>
    </lineage>
</organism>
<dbReference type="AlphaFoldDB" id="A8NRD2"/>
<evidence type="ECO:0000313" key="3">
    <source>
        <dbReference type="EMBL" id="EAU86102.1"/>
    </source>
</evidence>
<dbReference type="FunCoup" id="A8NRD2">
    <property type="interactions" value="11"/>
</dbReference>
<evidence type="ECO:0000259" key="2">
    <source>
        <dbReference type="Pfam" id="PF08549"/>
    </source>
</evidence>
<dbReference type="GeneID" id="6012292"/>
<dbReference type="Proteomes" id="UP000001861">
    <property type="component" value="Unassembled WGS sequence"/>
</dbReference>
<evidence type="ECO:0000313" key="4">
    <source>
        <dbReference type="Proteomes" id="UP000001861"/>
    </source>
</evidence>
<dbReference type="RefSeq" id="XP_001835757.1">
    <property type="nucleotide sequence ID" value="XM_001835705.2"/>
</dbReference>
<dbReference type="InParanoid" id="A8NRD2"/>
<accession>A8NRD2</accession>
<reference evidence="3 4" key="1">
    <citation type="journal article" date="2010" name="Proc. Natl. Acad. Sci. U.S.A.">
        <title>Insights into evolution of multicellular fungi from the assembled chromosomes of the mushroom Coprinopsis cinerea (Coprinus cinereus).</title>
        <authorList>
            <person name="Stajich J.E."/>
            <person name="Wilke S.K."/>
            <person name="Ahren D."/>
            <person name="Au C.H."/>
            <person name="Birren B.W."/>
            <person name="Borodovsky M."/>
            <person name="Burns C."/>
            <person name="Canback B."/>
            <person name="Casselton L.A."/>
            <person name="Cheng C.K."/>
            <person name="Deng J."/>
            <person name="Dietrich F.S."/>
            <person name="Fargo D.C."/>
            <person name="Farman M.L."/>
            <person name="Gathman A.C."/>
            <person name="Goldberg J."/>
            <person name="Guigo R."/>
            <person name="Hoegger P.J."/>
            <person name="Hooker J.B."/>
            <person name="Huggins A."/>
            <person name="James T.Y."/>
            <person name="Kamada T."/>
            <person name="Kilaru S."/>
            <person name="Kodira C."/>
            <person name="Kues U."/>
            <person name="Kupfer D."/>
            <person name="Kwan H.S."/>
            <person name="Lomsadze A."/>
            <person name="Li W."/>
            <person name="Lilly W.W."/>
            <person name="Ma L.J."/>
            <person name="Mackey A.J."/>
            <person name="Manning G."/>
            <person name="Martin F."/>
            <person name="Muraguchi H."/>
            <person name="Natvig D.O."/>
            <person name="Palmerini H."/>
            <person name="Ramesh M.A."/>
            <person name="Rehmeyer C.J."/>
            <person name="Roe B.A."/>
            <person name="Shenoy N."/>
            <person name="Stanke M."/>
            <person name="Ter-Hovhannisyan V."/>
            <person name="Tunlid A."/>
            <person name="Velagapudi R."/>
            <person name="Vision T.J."/>
            <person name="Zeng Q."/>
            <person name="Zolan M.E."/>
            <person name="Pukkila P.J."/>
        </authorList>
    </citation>
    <scope>NUCLEOTIDE SEQUENCE [LARGE SCALE GENOMIC DNA]</scope>
    <source>
        <strain evidence="4">Okayama-7 / 130 / ATCC MYA-4618 / FGSC 9003</strain>
    </source>
</reference>
<feature type="compositionally biased region" description="Polar residues" evidence="1">
    <location>
        <begin position="314"/>
        <end position="324"/>
    </location>
</feature>
<protein>
    <recommendedName>
        <fullName evidence="2">SWI/SNF and RSC complexes subunit Ssr4 N-terminal domain-containing protein</fullName>
    </recommendedName>
</protein>
<dbReference type="InterPro" id="IPR013859">
    <property type="entry name" value="Ssr4_N"/>
</dbReference>
<keyword evidence="4" id="KW-1185">Reference proteome</keyword>
<comment type="caution">
    <text evidence="3">The sequence shown here is derived from an EMBL/GenBank/DDBJ whole genome shotgun (WGS) entry which is preliminary data.</text>
</comment>
<sequence>MSIPSPQADGLCLQFPENLGQRQNLPFEEALNFLSKGYQAAHNVPFQWRYIDKPPEGQIALLFLTSQFPNDGIRYQEQEVVYSMNAGGRELEVVEAKSGFIPGSQDQSAWRVRRRYRLIRGGHPSLVLVHYTRQSPTPIIPALLDRPVRVYPLRPVTEPPVYVLGDKQGQKVFAQGSGMPPGPPGPGFAHPAQAALLNQNRAFEQLDRRHEREREKERAHQRNISAPGRHVDDQSDDEVDQISTRALALARYKRNHELMEEVFRQAAFGDKADTTPQKSPYSIFNKEDLERRTAQLQADIERLQQKSEERKPQQQEISTDSIDTSMERST</sequence>